<dbReference type="AlphaFoldDB" id="A0A7J7CT36"/>
<feature type="domain" description="F-box" evidence="1">
    <location>
        <begin position="9"/>
        <end position="49"/>
    </location>
</feature>
<dbReference type="Gene3D" id="1.20.1280.50">
    <property type="match status" value="1"/>
</dbReference>
<sequence length="212" mass="24400">MDMRCWSDLPYDILVLIGKKLTIVDHLSFCAVCKDWRSVSKICCPVQFTTESLWLMFLRNPRRRSAQWEIGDPSSGCIYTIDAPLLSARTTRCLLSKHGWLLLISTKPSPSLFFFNPLSQARIDLPWCDAFSGLNWDRPKDPSLPVFAISSPPTSHDCVVWSVRMLGRVGRYECCMIGRGENNWKTKRRVNERITGPILHALFYEGFFLLEH</sequence>
<proteinExistence type="predicted"/>
<dbReference type="EMBL" id="JAAARO010000013">
    <property type="protein sequence ID" value="KAF5737148.1"/>
    <property type="molecule type" value="Genomic_DNA"/>
</dbReference>
<dbReference type="SUPFAM" id="SSF81383">
    <property type="entry name" value="F-box domain"/>
    <property type="match status" value="1"/>
</dbReference>
<comment type="caution">
    <text evidence="2">The sequence shown here is derived from an EMBL/GenBank/DDBJ whole genome shotgun (WGS) entry which is preliminary data.</text>
</comment>
<dbReference type="SMART" id="SM00256">
    <property type="entry name" value="FBOX"/>
    <property type="match status" value="1"/>
</dbReference>
<dbReference type="PANTHER" id="PTHR44259:SF114">
    <property type="entry name" value="OS06G0707300 PROTEIN"/>
    <property type="match status" value="1"/>
</dbReference>
<gene>
    <name evidence="2" type="ORF">HS088_TW13G00026</name>
</gene>
<dbReference type="InterPro" id="IPR001810">
    <property type="entry name" value="F-box_dom"/>
</dbReference>
<organism evidence="2 3">
    <name type="scientific">Tripterygium wilfordii</name>
    <name type="common">Thunder God vine</name>
    <dbReference type="NCBI Taxonomy" id="458696"/>
    <lineage>
        <taxon>Eukaryota</taxon>
        <taxon>Viridiplantae</taxon>
        <taxon>Streptophyta</taxon>
        <taxon>Embryophyta</taxon>
        <taxon>Tracheophyta</taxon>
        <taxon>Spermatophyta</taxon>
        <taxon>Magnoliopsida</taxon>
        <taxon>eudicotyledons</taxon>
        <taxon>Gunneridae</taxon>
        <taxon>Pentapetalae</taxon>
        <taxon>rosids</taxon>
        <taxon>fabids</taxon>
        <taxon>Celastrales</taxon>
        <taxon>Celastraceae</taxon>
        <taxon>Tripterygium</taxon>
    </lineage>
</organism>
<dbReference type="InterPro" id="IPR005174">
    <property type="entry name" value="KIB1-4_b-propeller"/>
</dbReference>
<evidence type="ECO:0000313" key="3">
    <source>
        <dbReference type="Proteomes" id="UP000593562"/>
    </source>
</evidence>
<dbReference type="Pfam" id="PF03478">
    <property type="entry name" value="Beta-prop_KIB1-4"/>
    <property type="match status" value="1"/>
</dbReference>
<keyword evidence="3" id="KW-1185">Reference proteome</keyword>
<dbReference type="Pfam" id="PF00646">
    <property type="entry name" value="F-box"/>
    <property type="match status" value="1"/>
</dbReference>
<protein>
    <submittedName>
        <fullName evidence="2">F-box/kelch-repeat protein</fullName>
    </submittedName>
</protein>
<dbReference type="Proteomes" id="UP000593562">
    <property type="component" value="Unassembled WGS sequence"/>
</dbReference>
<evidence type="ECO:0000259" key="1">
    <source>
        <dbReference type="SMART" id="SM00256"/>
    </source>
</evidence>
<accession>A0A7J7CT36</accession>
<dbReference type="InParanoid" id="A0A7J7CT36"/>
<dbReference type="PANTHER" id="PTHR44259">
    <property type="entry name" value="OS07G0183000 PROTEIN-RELATED"/>
    <property type="match status" value="1"/>
</dbReference>
<name>A0A7J7CT36_TRIWF</name>
<dbReference type="InterPro" id="IPR036047">
    <property type="entry name" value="F-box-like_dom_sf"/>
</dbReference>
<dbReference type="InterPro" id="IPR050942">
    <property type="entry name" value="F-box_BR-signaling"/>
</dbReference>
<evidence type="ECO:0000313" key="2">
    <source>
        <dbReference type="EMBL" id="KAF5737148.1"/>
    </source>
</evidence>
<reference evidence="2 3" key="1">
    <citation type="journal article" date="2020" name="Nat. Commun.">
        <title>Genome of Tripterygium wilfordii and identification of cytochrome P450 involved in triptolide biosynthesis.</title>
        <authorList>
            <person name="Tu L."/>
            <person name="Su P."/>
            <person name="Zhang Z."/>
            <person name="Gao L."/>
            <person name="Wang J."/>
            <person name="Hu T."/>
            <person name="Zhou J."/>
            <person name="Zhang Y."/>
            <person name="Zhao Y."/>
            <person name="Liu Y."/>
            <person name="Song Y."/>
            <person name="Tong Y."/>
            <person name="Lu Y."/>
            <person name="Yang J."/>
            <person name="Xu C."/>
            <person name="Jia M."/>
            <person name="Peters R.J."/>
            <person name="Huang L."/>
            <person name="Gao W."/>
        </authorList>
    </citation>
    <scope>NUCLEOTIDE SEQUENCE [LARGE SCALE GENOMIC DNA]</scope>
    <source>
        <strain evidence="3">cv. XIE 37</strain>
        <tissue evidence="2">Leaf</tissue>
    </source>
</reference>